<dbReference type="GO" id="GO:0000155">
    <property type="term" value="F:phosphorelay sensor kinase activity"/>
    <property type="evidence" value="ECO:0007669"/>
    <property type="project" value="InterPro"/>
</dbReference>
<evidence type="ECO:0000256" key="1">
    <source>
        <dbReference type="ARBA" id="ARBA00000085"/>
    </source>
</evidence>
<evidence type="ECO:0000256" key="7">
    <source>
        <dbReference type="SAM" id="SignalP"/>
    </source>
</evidence>
<dbReference type="PROSITE" id="PS50109">
    <property type="entry name" value="HIS_KIN"/>
    <property type="match status" value="1"/>
</dbReference>
<dbReference type="CDD" id="cd16922">
    <property type="entry name" value="HATPase_EvgS-ArcB-TorS-like"/>
    <property type="match status" value="1"/>
</dbReference>
<dbReference type="InterPro" id="IPR015943">
    <property type="entry name" value="WD40/YVTN_repeat-like_dom_sf"/>
</dbReference>
<dbReference type="SMART" id="SM00387">
    <property type="entry name" value="HATPase_c"/>
    <property type="match status" value="1"/>
</dbReference>
<dbReference type="InterPro" id="IPR003594">
    <property type="entry name" value="HATPase_dom"/>
</dbReference>
<dbReference type="CDD" id="cd00082">
    <property type="entry name" value="HisKA"/>
    <property type="match status" value="1"/>
</dbReference>
<evidence type="ECO:0000256" key="5">
    <source>
        <dbReference type="PROSITE-ProRule" id="PRU00169"/>
    </source>
</evidence>
<feature type="domain" description="Response regulatory" evidence="9">
    <location>
        <begin position="1184"/>
        <end position="1301"/>
    </location>
</feature>
<dbReference type="KEGG" id="marq:MARGE09_P1061"/>
<evidence type="ECO:0000256" key="2">
    <source>
        <dbReference type="ARBA" id="ARBA00012438"/>
    </source>
</evidence>
<dbReference type="Pfam" id="PF07494">
    <property type="entry name" value="Reg_prop"/>
    <property type="match status" value="8"/>
</dbReference>
<dbReference type="SUPFAM" id="SSF47384">
    <property type="entry name" value="Homodimeric domain of signal transducing histidine kinase"/>
    <property type="match status" value="1"/>
</dbReference>
<dbReference type="RefSeq" id="WP_236986343.1">
    <property type="nucleotide sequence ID" value="NZ_AP023086.1"/>
</dbReference>
<dbReference type="SUPFAM" id="SSF63829">
    <property type="entry name" value="Calcium-dependent phosphotriesterase"/>
    <property type="match status" value="3"/>
</dbReference>
<dbReference type="PANTHER" id="PTHR43547:SF2">
    <property type="entry name" value="HYBRID SIGNAL TRANSDUCTION HISTIDINE KINASE C"/>
    <property type="match status" value="1"/>
</dbReference>
<dbReference type="CDD" id="cd01949">
    <property type="entry name" value="GGDEF"/>
    <property type="match status" value="1"/>
</dbReference>
<dbReference type="PRINTS" id="PR00344">
    <property type="entry name" value="BCTRLSENSOR"/>
</dbReference>
<dbReference type="InterPro" id="IPR003661">
    <property type="entry name" value="HisK_dim/P_dom"/>
</dbReference>
<feature type="modified residue" description="4-aspartylphosphate" evidence="5">
    <location>
        <position position="1234"/>
    </location>
</feature>
<dbReference type="InterPro" id="IPR000160">
    <property type="entry name" value="GGDEF_dom"/>
</dbReference>
<dbReference type="SMART" id="SM00267">
    <property type="entry name" value="GGDEF"/>
    <property type="match status" value="1"/>
</dbReference>
<evidence type="ECO:0000313" key="12">
    <source>
        <dbReference type="Proteomes" id="UP001320119"/>
    </source>
</evidence>
<keyword evidence="4" id="KW-0902">Two-component regulatory system</keyword>
<dbReference type="NCBIfam" id="TIGR00254">
    <property type="entry name" value="GGDEF"/>
    <property type="match status" value="1"/>
</dbReference>
<dbReference type="Pfam" id="PF02518">
    <property type="entry name" value="HATPase_c"/>
    <property type="match status" value="1"/>
</dbReference>
<evidence type="ECO:0000259" key="10">
    <source>
        <dbReference type="PROSITE" id="PS50887"/>
    </source>
</evidence>
<dbReference type="InterPro" id="IPR001789">
    <property type="entry name" value="Sig_transdc_resp-reg_receiver"/>
</dbReference>
<dbReference type="SMART" id="SM00388">
    <property type="entry name" value="HisKA"/>
    <property type="match status" value="1"/>
</dbReference>
<dbReference type="Gene3D" id="3.30.450.40">
    <property type="match status" value="1"/>
</dbReference>
<reference evidence="11 12" key="1">
    <citation type="journal article" date="2022" name="IScience">
        <title>An ultrasensitive nanofiber-based assay for enzymatic hydrolysis and deep-sea microbial degradation of cellulose.</title>
        <authorList>
            <person name="Tsudome M."/>
            <person name="Tachioka M."/>
            <person name="Miyazaki M."/>
            <person name="Uchimura K."/>
            <person name="Tsuda M."/>
            <person name="Takaki Y."/>
            <person name="Deguchi S."/>
        </authorList>
    </citation>
    <scope>NUCLEOTIDE SEQUENCE [LARGE SCALE GENOMIC DNA]</scope>
    <source>
        <strain evidence="11 12">GE09</strain>
    </source>
</reference>
<feature type="signal peptide" evidence="7">
    <location>
        <begin position="1"/>
        <end position="41"/>
    </location>
</feature>
<dbReference type="SUPFAM" id="SSF55874">
    <property type="entry name" value="ATPase domain of HSP90 chaperone/DNA topoisomerase II/histidine kinase"/>
    <property type="match status" value="1"/>
</dbReference>
<keyword evidence="6" id="KW-0175">Coiled coil</keyword>
<dbReference type="FunFam" id="3.30.565.10:FF:000010">
    <property type="entry name" value="Sensor histidine kinase RcsC"/>
    <property type="match status" value="1"/>
</dbReference>
<dbReference type="PROSITE" id="PS50887">
    <property type="entry name" value="GGDEF"/>
    <property type="match status" value="1"/>
</dbReference>
<dbReference type="SUPFAM" id="SSF52172">
    <property type="entry name" value="CheY-like"/>
    <property type="match status" value="1"/>
</dbReference>
<evidence type="ECO:0000259" key="9">
    <source>
        <dbReference type="PROSITE" id="PS50110"/>
    </source>
</evidence>
<dbReference type="PROSITE" id="PS50110">
    <property type="entry name" value="RESPONSE_REGULATORY"/>
    <property type="match status" value="1"/>
</dbReference>
<keyword evidence="7" id="KW-0732">Signal</keyword>
<feature type="domain" description="Histidine kinase" evidence="8">
    <location>
        <begin position="902"/>
        <end position="1120"/>
    </location>
</feature>
<dbReference type="InterPro" id="IPR011110">
    <property type="entry name" value="Reg_prop"/>
</dbReference>
<dbReference type="SMART" id="SM00448">
    <property type="entry name" value="REC"/>
    <property type="match status" value="1"/>
</dbReference>
<dbReference type="SUPFAM" id="SSF55073">
    <property type="entry name" value="Nucleotide cyclase"/>
    <property type="match status" value="1"/>
</dbReference>
<feature type="domain" description="GGDEF" evidence="10">
    <location>
        <begin position="1554"/>
        <end position="1693"/>
    </location>
</feature>
<dbReference type="InterPro" id="IPR043128">
    <property type="entry name" value="Rev_trsase/Diguanyl_cyclase"/>
</dbReference>
<dbReference type="Gene3D" id="2.130.10.10">
    <property type="entry name" value="YVTN repeat-like/Quinoprotein amine dehydrogenase"/>
    <property type="match status" value="2"/>
</dbReference>
<dbReference type="InterPro" id="IPR005467">
    <property type="entry name" value="His_kinase_dom"/>
</dbReference>
<evidence type="ECO:0000313" key="11">
    <source>
        <dbReference type="EMBL" id="BCD96861.1"/>
    </source>
</evidence>
<dbReference type="FunFam" id="2.60.40.10:FF:000791">
    <property type="entry name" value="Two-component system sensor histidine kinase/response regulator"/>
    <property type="match status" value="1"/>
</dbReference>
<dbReference type="InterPro" id="IPR036890">
    <property type="entry name" value="HATPase_C_sf"/>
</dbReference>
<dbReference type="InterPro" id="IPR029787">
    <property type="entry name" value="Nucleotide_cyclase"/>
</dbReference>
<proteinExistence type="predicted"/>
<accession>A0AAN1WFX3</accession>
<feature type="coiled-coil region" evidence="6">
    <location>
        <begin position="865"/>
        <end position="892"/>
    </location>
</feature>
<dbReference type="SUPFAM" id="SSF55781">
    <property type="entry name" value="GAF domain-like"/>
    <property type="match status" value="1"/>
</dbReference>
<dbReference type="Gene3D" id="3.30.565.10">
    <property type="entry name" value="Histidine kinase-like ATPase, C-terminal domain"/>
    <property type="match status" value="1"/>
</dbReference>
<comment type="catalytic activity">
    <reaction evidence="1">
        <text>ATP + protein L-histidine = ADP + protein N-phospho-L-histidine.</text>
        <dbReference type="EC" id="2.7.13.3"/>
    </reaction>
</comment>
<dbReference type="Pfam" id="PF07495">
    <property type="entry name" value="Y_Y_Y"/>
    <property type="match status" value="1"/>
</dbReference>
<dbReference type="InterPro" id="IPR011123">
    <property type="entry name" value="Y_Y_Y"/>
</dbReference>
<evidence type="ECO:0000259" key="8">
    <source>
        <dbReference type="PROSITE" id="PS50109"/>
    </source>
</evidence>
<keyword evidence="3 5" id="KW-0597">Phosphoprotein</keyword>
<dbReference type="InterPro" id="IPR013783">
    <property type="entry name" value="Ig-like_fold"/>
</dbReference>
<keyword evidence="12" id="KW-1185">Reference proteome</keyword>
<dbReference type="Gene3D" id="2.60.40.10">
    <property type="entry name" value="Immunoglobulins"/>
    <property type="match status" value="1"/>
</dbReference>
<dbReference type="Gene3D" id="3.30.70.270">
    <property type="match status" value="1"/>
</dbReference>
<dbReference type="EMBL" id="AP023086">
    <property type="protein sequence ID" value="BCD96861.1"/>
    <property type="molecule type" value="Genomic_DNA"/>
</dbReference>
<dbReference type="Pfam" id="PF00990">
    <property type="entry name" value="GGDEF"/>
    <property type="match status" value="1"/>
</dbReference>
<dbReference type="Proteomes" id="UP001320119">
    <property type="component" value="Chromosome"/>
</dbReference>
<dbReference type="EC" id="2.7.13.3" evidence="2"/>
<dbReference type="Pfam" id="PF00512">
    <property type="entry name" value="HisKA"/>
    <property type="match status" value="1"/>
</dbReference>
<evidence type="ECO:0000256" key="6">
    <source>
        <dbReference type="SAM" id="Coils"/>
    </source>
</evidence>
<evidence type="ECO:0000256" key="3">
    <source>
        <dbReference type="ARBA" id="ARBA00022553"/>
    </source>
</evidence>
<dbReference type="InterPro" id="IPR011006">
    <property type="entry name" value="CheY-like_superfamily"/>
</dbReference>
<protein>
    <recommendedName>
        <fullName evidence="2">histidine kinase</fullName>
        <ecNumber evidence="2">2.7.13.3</ecNumber>
    </recommendedName>
</protein>
<dbReference type="Pfam" id="PF00072">
    <property type="entry name" value="Response_reg"/>
    <property type="match status" value="1"/>
</dbReference>
<dbReference type="Gene3D" id="3.40.50.2300">
    <property type="match status" value="1"/>
</dbReference>
<name>A0AAN1WFX3_9GAMM</name>
<gene>
    <name evidence="11" type="ORF">MARGE09_P1061</name>
</gene>
<organism evidence="11 12">
    <name type="scientific">Marinagarivorans cellulosilyticus</name>
    <dbReference type="NCBI Taxonomy" id="2721545"/>
    <lineage>
        <taxon>Bacteria</taxon>
        <taxon>Pseudomonadati</taxon>
        <taxon>Pseudomonadota</taxon>
        <taxon>Gammaproteobacteria</taxon>
        <taxon>Cellvibrionales</taxon>
        <taxon>Cellvibrionaceae</taxon>
        <taxon>Marinagarivorans</taxon>
    </lineage>
</organism>
<dbReference type="InterPro" id="IPR029016">
    <property type="entry name" value="GAF-like_dom_sf"/>
</dbReference>
<dbReference type="PANTHER" id="PTHR43547">
    <property type="entry name" value="TWO-COMPONENT HISTIDINE KINASE"/>
    <property type="match status" value="1"/>
</dbReference>
<evidence type="ECO:0000256" key="4">
    <source>
        <dbReference type="ARBA" id="ARBA00023012"/>
    </source>
</evidence>
<dbReference type="InterPro" id="IPR004358">
    <property type="entry name" value="Sig_transdc_His_kin-like_C"/>
</dbReference>
<dbReference type="InterPro" id="IPR036097">
    <property type="entry name" value="HisK_dim/P_sf"/>
</dbReference>
<dbReference type="Gene3D" id="1.10.287.130">
    <property type="match status" value="1"/>
</dbReference>
<sequence>MHIISTAPKGRITQPPPLSLSQCCKPWLIALALGLPCFATAQTPSTALTAYASTQANQTSSSYHARLRFKALDHSQIDLIGGQWATVQDQQGFIWFGGAGGVARYDGYNLELYRHSAEDKNSLSNNYVTDLLVDSDGQLWVATLWGLNRYDAENNNFVRFEHNASDASSLNHNWVWNIAQDSKQNFWLATDGGGLAFLPHNGTTFTRFKHDANNTNTVPSDALLTVYVDSHDNVWLGAKEKGLSRYNPITQQFTHYPAIANDAASLSNGKVNSVFEDNQGRIWVGTDDGLNLLNAQTGTFTQYRYDPNNPRSLSGNLIRSINQDSNENLWIATDGGGLSIYRGEQEGFDRYTREAGKSGGPINNKIRSIFEDAQGGLWFGHYPAGISQLDRYASAFSNFQNNPFDDNSLSNSDILSVTEDRHGDLWVGTEGGLNHIALRTGKVTRYLHQANNPTTVPADPVTAVVEDPNGAIWLGTWGGGFARYQAESNNFKQYKHNPSKPNSLRDNVVRTLLVDNNGDIWLGGGHGISRYRPSSDDFEHYTHDAKNPNSILSLGVNAIFEDSRGDFWVGGDLGLHRMNRRTGRFERFEHEPDNLDSLSQGYISAIGEDSTGHLWIATGANGLNRFNRESKTFEHFTTKNGLPDDRVGGIISDDSGFIWFGTGRGLSRFNPKDNSFKTYTQEHGLPGSLYKRPTCIKTRSGDLVFGSSKGLTLFNPQNIAQNTVAPPVEITGFDIFNQPVAIAQEGSPLKRAITQTQAITLNHQQSVFSFDFAALNYTMPQKNRYAYQLEGFDKDWVQAGDRRTTTYTNLDAGDYTFRVRGSNNEGVWNKTGDAISITILPPPWKTWWAYALYALAVIGALALFVRAQQRKLQRAEEKIAMEQAVVQRLEHLDSLKDDFLANTSHELRTPINGIIGLAETLMGGAAGPINDELKSNLNMISISGRRLAHLVNDILDFSKLKNNNITIHPKPINVRAVADIVLTLCKPSTKAKPVTLKNNIDKKMPAALADDNRLQQVFYNLIGNAIKFTQAGTIEVSSSLEEDKVWIHVKDTGIGIPENMLEKIFVAFEQVEQHENRSHGGTGLGLTVTRQIVELLGGEIRVTSKENEGSTFSFSLPITDKYADDSLPQQSGGVHEIAKCLSFEQDADATPLVEPAAINQNNNNTASQGTLINEENTSDNARFKILIVDDDAINRKVLVNQLSLKNYSLETASNGADALEYIEKRGPFDLVLLDIMMPEMSGYEVCSRIRVYYSIQELPIIFLTAKNLITDLADGFQLGANDFLTKPISIGELTSRVRTHLELLDINRNLEGKVKQRTQEVTLANRELQTLDTIVSTIHQELRFDRLLNVILKEAMTLFPTADRASYWNYESEQDLFKLLSPKSLSESSEESPSNSQRSELLSPAAIQERYTQNGKNIAPHIYYFTRNDIELIAPTTLDILEAKSALVMTMILDDKIVGILVLASNASEDTFTTSKATTLERFRAHVVSALSKSNLVDLLEKNCNKLEHISSTDQLTGLRNRHYLYNHIEIDVKNLLEHYQIGARTKTSIPDNEDYTFFIVDIDHFKAINDTYGHVAGDKILQRMGNILMALFRETDYCIRWGGEEFLIITRFSSRSKAAATAEKIRSAIEQHTFDIDDELSIKNTCSIGFASYPFLPSNPSAHTWEQVLDIADTCLYAAKNSQRNAWVGLYASEGENNTDIVPNFLTNPEQALGSNKVFIKSSISVDKVSGWKK</sequence>
<feature type="chain" id="PRO_5042975412" description="histidine kinase" evidence="7">
    <location>
        <begin position="42"/>
        <end position="1735"/>
    </location>
</feature>